<dbReference type="GO" id="GO:0008984">
    <property type="term" value="F:protein-glutamate methylesterase activity"/>
    <property type="evidence" value="ECO:0007669"/>
    <property type="project" value="UniProtKB-EC"/>
</dbReference>
<dbReference type="PANTHER" id="PTHR42872:SF6">
    <property type="entry name" value="PROTEIN-GLUTAMATE METHYLESTERASE_PROTEIN-GLUTAMINE GLUTAMINASE"/>
    <property type="match status" value="1"/>
</dbReference>
<dbReference type="GO" id="GO:0000156">
    <property type="term" value="F:phosphorelay response regulator activity"/>
    <property type="evidence" value="ECO:0007669"/>
    <property type="project" value="InterPro"/>
</dbReference>
<evidence type="ECO:0000256" key="3">
    <source>
        <dbReference type="ARBA" id="ARBA00048267"/>
    </source>
</evidence>
<dbReference type="InterPro" id="IPR035909">
    <property type="entry name" value="CheB_C"/>
</dbReference>
<dbReference type="GO" id="GO:0006935">
    <property type="term" value="P:chemotaxis"/>
    <property type="evidence" value="ECO:0007669"/>
    <property type="project" value="UniProtKB-UniRule"/>
</dbReference>
<comment type="catalytic activity">
    <reaction evidence="3">
        <text>[protein]-L-glutamate 5-O-methyl ester + H2O = L-glutamyl-[protein] + methanol + H(+)</text>
        <dbReference type="Rhea" id="RHEA:23236"/>
        <dbReference type="Rhea" id="RHEA-COMP:10208"/>
        <dbReference type="Rhea" id="RHEA-COMP:10311"/>
        <dbReference type="ChEBI" id="CHEBI:15377"/>
        <dbReference type="ChEBI" id="CHEBI:15378"/>
        <dbReference type="ChEBI" id="CHEBI:17790"/>
        <dbReference type="ChEBI" id="CHEBI:29973"/>
        <dbReference type="ChEBI" id="CHEBI:82795"/>
        <dbReference type="EC" id="3.1.1.61"/>
    </reaction>
</comment>
<comment type="caution">
    <text evidence="6">The sequence shown here is derived from an EMBL/GenBank/DDBJ whole genome shotgun (WGS) entry which is preliminary data.</text>
</comment>
<feature type="active site" evidence="4">
    <location>
        <position position="38"/>
    </location>
</feature>
<dbReference type="PROSITE" id="PS50122">
    <property type="entry name" value="CHEB"/>
    <property type="match status" value="1"/>
</dbReference>
<protein>
    <recommendedName>
        <fullName evidence="2">protein-glutamate methylesterase</fullName>
        <ecNumber evidence="2">3.1.1.61</ecNumber>
    </recommendedName>
</protein>
<evidence type="ECO:0000256" key="2">
    <source>
        <dbReference type="ARBA" id="ARBA00039140"/>
    </source>
</evidence>
<feature type="active site" evidence="4">
    <location>
        <position position="160"/>
    </location>
</feature>
<gene>
    <name evidence="6" type="ORF">CQA54_01645</name>
</gene>
<evidence type="ECO:0000313" key="7">
    <source>
        <dbReference type="Proteomes" id="UP000256514"/>
    </source>
</evidence>
<dbReference type="EC" id="3.1.1.61" evidence="2"/>
<sequence>MIDSKELATGQKLHPDTLLESKPCKDLIRPKLIAIGASTGGVDALSVIFSKLPRGLPPIVVVQHIPKTFGSSFAKRLDSLSELDIFEVTQKMRLEQSCAYLASGDSHISLSYENGHHFAKPIDGPRISRHKPSVDILFRNVNNVAGKNALGVILTGMGDDGSIGLKEMYQNGAITIAQDEQSCVVFGMPKKAIEVGGAKYTLSLEQIIEYISNFKG</sequence>
<proteinExistence type="predicted"/>
<evidence type="ECO:0000259" key="5">
    <source>
        <dbReference type="PROSITE" id="PS50122"/>
    </source>
</evidence>
<dbReference type="Pfam" id="PF01339">
    <property type="entry name" value="CheB_methylest"/>
    <property type="match status" value="1"/>
</dbReference>
<evidence type="ECO:0000256" key="1">
    <source>
        <dbReference type="ARBA" id="ARBA00022801"/>
    </source>
</evidence>
<dbReference type="CDD" id="cd16432">
    <property type="entry name" value="CheB_Rec"/>
    <property type="match status" value="1"/>
</dbReference>
<keyword evidence="1 4" id="KW-0378">Hydrolase</keyword>
<keyword evidence="7" id="KW-1185">Reference proteome</keyword>
<dbReference type="Gene3D" id="3.40.50.180">
    <property type="entry name" value="Methylesterase CheB, C-terminal domain"/>
    <property type="match status" value="1"/>
</dbReference>
<evidence type="ECO:0000256" key="4">
    <source>
        <dbReference type="PROSITE-ProRule" id="PRU00050"/>
    </source>
</evidence>
<accession>A0A3D8IUE1</accession>
<dbReference type="GO" id="GO:0005737">
    <property type="term" value="C:cytoplasm"/>
    <property type="evidence" value="ECO:0007669"/>
    <property type="project" value="InterPro"/>
</dbReference>
<dbReference type="EMBL" id="NXLT01000001">
    <property type="protein sequence ID" value="RDU68535.1"/>
    <property type="molecule type" value="Genomic_DNA"/>
</dbReference>
<dbReference type="AlphaFoldDB" id="A0A3D8IUE1"/>
<dbReference type="RefSeq" id="WP_115570478.1">
    <property type="nucleotide sequence ID" value="NZ_NXLT01000001.1"/>
</dbReference>
<feature type="active site" evidence="4">
    <location>
        <position position="64"/>
    </location>
</feature>
<organism evidence="6 7">
    <name type="scientific">Helicobacter equorum</name>
    <dbReference type="NCBI Taxonomy" id="361872"/>
    <lineage>
        <taxon>Bacteria</taxon>
        <taxon>Pseudomonadati</taxon>
        <taxon>Campylobacterota</taxon>
        <taxon>Epsilonproteobacteria</taxon>
        <taxon>Campylobacterales</taxon>
        <taxon>Helicobacteraceae</taxon>
        <taxon>Helicobacter</taxon>
    </lineage>
</organism>
<dbReference type="PANTHER" id="PTHR42872">
    <property type="entry name" value="PROTEIN-GLUTAMATE METHYLESTERASE/PROTEIN-GLUTAMINE GLUTAMINASE"/>
    <property type="match status" value="1"/>
</dbReference>
<dbReference type="OrthoDB" id="9793421at2"/>
<keyword evidence="4" id="KW-0145">Chemotaxis</keyword>
<reference evidence="6 7" key="1">
    <citation type="submission" date="2018-04" db="EMBL/GenBank/DDBJ databases">
        <title>Novel Campyloabacter and Helicobacter Species and Strains.</title>
        <authorList>
            <person name="Mannion A.J."/>
            <person name="Shen Z."/>
            <person name="Fox J.G."/>
        </authorList>
    </citation>
    <scope>NUCLEOTIDE SEQUENCE [LARGE SCALE GENOMIC DNA]</scope>
    <source>
        <strain evidence="6 7">MIT 12-6600</strain>
    </source>
</reference>
<name>A0A3D8IUE1_9HELI</name>
<dbReference type="SUPFAM" id="SSF52738">
    <property type="entry name" value="Methylesterase CheB, C-terminal domain"/>
    <property type="match status" value="1"/>
</dbReference>
<dbReference type="InterPro" id="IPR000673">
    <property type="entry name" value="Sig_transdc_resp-reg_Me-estase"/>
</dbReference>
<dbReference type="Proteomes" id="UP000256514">
    <property type="component" value="Unassembled WGS sequence"/>
</dbReference>
<evidence type="ECO:0000313" key="6">
    <source>
        <dbReference type="EMBL" id="RDU68535.1"/>
    </source>
</evidence>
<feature type="domain" description="CheB-type methylesterase" evidence="5">
    <location>
        <begin position="26"/>
        <end position="207"/>
    </location>
</feature>